<dbReference type="Proteomes" id="UP000053890">
    <property type="component" value="Unassembled WGS sequence"/>
</dbReference>
<reference evidence="5 6" key="1">
    <citation type="journal article" date="2015" name="Front. Microbiol.">
        <title>Genome sequence of the plant growth promoting endophytic yeast Rhodotorula graminis WP1.</title>
        <authorList>
            <person name="Firrincieli A."/>
            <person name="Otillar R."/>
            <person name="Salamov A."/>
            <person name="Schmutz J."/>
            <person name="Khan Z."/>
            <person name="Redman R.S."/>
            <person name="Fleck N.D."/>
            <person name="Lindquist E."/>
            <person name="Grigoriev I.V."/>
            <person name="Doty S.L."/>
        </authorList>
    </citation>
    <scope>NUCLEOTIDE SEQUENCE [LARGE SCALE GENOMIC DNA]</scope>
    <source>
        <strain evidence="5 6">WP1</strain>
    </source>
</reference>
<dbReference type="GO" id="GO:0030691">
    <property type="term" value="C:Noc2p-Noc3p complex"/>
    <property type="evidence" value="ECO:0007669"/>
    <property type="project" value="TreeGrafter"/>
</dbReference>
<dbReference type="GO" id="GO:0005730">
    <property type="term" value="C:nucleolus"/>
    <property type="evidence" value="ECO:0007669"/>
    <property type="project" value="TreeGrafter"/>
</dbReference>
<dbReference type="RefSeq" id="XP_018268639.1">
    <property type="nucleotide sequence ID" value="XM_018413598.1"/>
</dbReference>
<evidence type="ECO:0000313" key="5">
    <source>
        <dbReference type="EMBL" id="KPV72590.1"/>
    </source>
</evidence>
<dbReference type="AlphaFoldDB" id="A0A0P9GI04"/>
<dbReference type="GO" id="GO:0030690">
    <property type="term" value="C:Noc1p-Noc2p complex"/>
    <property type="evidence" value="ECO:0007669"/>
    <property type="project" value="TreeGrafter"/>
</dbReference>
<feature type="compositionally biased region" description="Acidic residues" evidence="4">
    <location>
        <begin position="74"/>
        <end position="88"/>
    </location>
</feature>
<evidence type="ECO:0000313" key="6">
    <source>
        <dbReference type="Proteomes" id="UP000053890"/>
    </source>
</evidence>
<dbReference type="Pfam" id="PF03715">
    <property type="entry name" value="Noc2"/>
    <property type="match status" value="1"/>
</dbReference>
<feature type="compositionally biased region" description="Basic residues" evidence="4">
    <location>
        <begin position="1"/>
        <end position="10"/>
    </location>
</feature>
<gene>
    <name evidence="5" type="ORF">RHOBADRAFT_39174</name>
</gene>
<comment type="subcellular location">
    <subcellularLocation>
        <location evidence="1">Nucleus</location>
    </subcellularLocation>
</comment>
<feature type="compositionally biased region" description="Acidic residues" evidence="4">
    <location>
        <begin position="152"/>
        <end position="187"/>
    </location>
</feature>
<feature type="compositionally biased region" description="Acidic residues" evidence="4">
    <location>
        <begin position="102"/>
        <end position="128"/>
    </location>
</feature>
<feature type="region of interest" description="Disordered" evidence="4">
    <location>
        <begin position="1"/>
        <end position="211"/>
    </location>
</feature>
<dbReference type="PANTHER" id="PTHR12687">
    <property type="entry name" value="NUCLEOLAR COMPLEX 2 AND RAD4-RELATED"/>
    <property type="match status" value="1"/>
</dbReference>
<dbReference type="InterPro" id="IPR005343">
    <property type="entry name" value="Noc2"/>
</dbReference>
<dbReference type="OrthoDB" id="10266662at2759"/>
<evidence type="ECO:0008006" key="7">
    <source>
        <dbReference type="Google" id="ProtNLM"/>
    </source>
</evidence>
<dbReference type="PANTHER" id="PTHR12687:SF4">
    <property type="entry name" value="NUCLEOLAR COMPLEX PROTEIN 2 HOMOLOG"/>
    <property type="match status" value="1"/>
</dbReference>
<protein>
    <recommendedName>
        <fullName evidence="7">Nucleolar complex protein 2</fullName>
    </recommendedName>
</protein>
<dbReference type="STRING" id="578459.A0A0P9GI04"/>
<comment type="similarity">
    <text evidence="2">Belongs to the NOC2 family.</text>
</comment>
<organism evidence="5 6">
    <name type="scientific">Rhodotorula graminis (strain WP1)</name>
    <dbReference type="NCBI Taxonomy" id="578459"/>
    <lineage>
        <taxon>Eukaryota</taxon>
        <taxon>Fungi</taxon>
        <taxon>Dikarya</taxon>
        <taxon>Basidiomycota</taxon>
        <taxon>Pucciniomycotina</taxon>
        <taxon>Microbotryomycetes</taxon>
        <taxon>Sporidiobolales</taxon>
        <taxon>Sporidiobolaceae</taxon>
        <taxon>Rhodotorula</taxon>
    </lineage>
</organism>
<feature type="compositionally biased region" description="Basic and acidic residues" evidence="4">
    <location>
        <begin position="198"/>
        <end position="211"/>
    </location>
</feature>
<dbReference type="GeneID" id="28974047"/>
<dbReference type="OMA" id="GCLRYYL"/>
<name>A0A0P9GI04_RHOGW</name>
<sequence length="726" mass="80976">MAKTGSKRKQTVAFLKSGALKGQIDARHKRKDFAQKKKGRDAKRNKGVLPAHQQPKADVSDDEFEEVKRRKEEADEVDSDEDEAEMGVDDVLGAEGLGSDGGEQDGDEGEDDGSDLEDDDLSNLEDDEGQHMADIAALAQKDPDFFKYLQENDPELLDFADQDGAGAEDDEDEDEDEEMSEEEDSEDEARGKKASKGKGKEKAQPKKARDDVLTKDVLRSWQKNILETRSPRSLRKLLLAFRSAAQSGNNDDETMGRDARATAAAERYRIVDPKVFEKVVTTALKYTPVVLQTYSPYKEVAGKYKLSTNSKQYATTQRLLKSYFVSLQALLNTTSSASGIPSLAVAESAKLVPWVVGNRKVARGWVKLLLSLYDSASDEVRVQAFLALRKLAVAADHSLRESVLKGAYAALLGSSRQTSMYTLGAITLMKNSASELFLLPGKQEGDLAFQLAFGYIRSLAILLRKGVKDASKEAFKSVYNWQFVHAVDFWSLVLSASCDKQRVAEQGESPLQPLLYPLIQVVLGAIRLVPTSRYFPLRFHLVRALLRIIQRTGTYVPVATSLFEVLDSPELTKRTKPSTLKPLDWDYYLKCPTAYQRTRVYADALVDEVVFLLSEFYGALSTSIAFPELALPACVALRRHAKKLAAPKLSQQVKQLVDKLEANAQWIEQRREQVEFAPAKRDKVDRFLAGDDGHKTPMGTHVKLQRKLREQKKAQMERAMHAGEDI</sequence>
<evidence type="ECO:0000256" key="3">
    <source>
        <dbReference type="ARBA" id="ARBA00023242"/>
    </source>
</evidence>
<dbReference type="GO" id="GO:0005654">
    <property type="term" value="C:nucleoplasm"/>
    <property type="evidence" value="ECO:0007669"/>
    <property type="project" value="TreeGrafter"/>
</dbReference>
<proteinExistence type="inferred from homology"/>
<keyword evidence="3" id="KW-0539">Nucleus</keyword>
<evidence type="ECO:0000256" key="1">
    <source>
        <dbReference type="ARBA" id="ARBA00004123"/>
    </source>
</evidence>
<accession>A0A0P9GI04</accession>
<feature type="compositionally biased region" description="Basic residues" evidence="4">
    <location>
        <begin position="27"/>
        <end position="46"/>
    </location>
</feature>
<dbReference type="EMBL" id="KQ474086">
    <property type="protein sequence ID" value="KPV72590.1"/>
    <property type="molecule type" value="Genomic_DNA"/>
</dbReference>
<keyword evidence="6" id="KW-1185">Reference proteome</keyword>
<dbReference type="GO" id="GO:0042273">
    <property type="term" value="P:ribosomal large subunit biogenesis"/>
    <property type="evidence" value="ECO:0007669"/>
    <property type="project" value="TreeGrafter"/>
</dbReference>
<evidence type="ECO:0000256" key="2">
    <source>
        <dbReference type="ARBA" id="ARBA00005907"/>
    </source>
</evidence>
<evidence type="ECO:0000256" key="4">
    <source>
        <dbReference type="SAM" id="MobiDB-lite"/>
    </source>
</evidence>